<keyword evidence="3" id="KW-1185">Reference proteome</keyword>
<dbReference type="KEGG" id="dpx:DAPPUDRAFT_249745"/>
<name>E9GX85_DAPPU</name>
<proteinExistence type="predicted"/>
<dbReference type="Proteomes" id="UP000000305">
    <property type="component" value="Unassembled WGS sequence"/>
</dbReference>
<dbReference type="InParanoid" id="E9GX85"/>
<protein>
    <submittedName>
        <fullName evidence="2">Uncharacterized protein</fullName>
    </submittedName>
</protein>
<gene>
    <name evidence="2" type="ORF">DAPPUDRAFT_249745</name>
</gene>
<evidence type="ECO:0000313" key="2">
    <source>
        <dbReference type="EMBL" id="EFX75826.1"/>
    </source>
</evidence>
<dbReference type="AlphaFoldDB" id="E9GX85"/>
<sequence length="176" mass="20268">MKTTANPMEPHPCPIGIASVRPNFSRKKKMDRTRKLGKLIPESLKTVISYWKSYGESKFHEPEISQKSGKSKIMKFKTTWKLSKVTGKIMELLSSASQSYRKNRENLIVYESLSNEEPTLAPIPPAPKPAEPPRQGRSRGRGVLMYTKESLRESPRERSVSRIRWVRRLAEQQEDN</sequence>
<organism evidence="2 3">
    <name type="scientific">Daphnia pulex</name>
    <name type="common">Water flea</name>
    <dbReference type="NCBI Taxonomy" id="6669"/>
    <lineage>
        <taxon>Eukaryota</taxon>
        <taxon>Metazoa</taxon>
        <taxon>Ecdysozoa</taxon>
        <taxon>Arthropoda</taxon>
        <taxon>Crustacea</taxon>
        <taxon>Branchiopoda</taxon>
        <taxon>Diplostraca</taxon>
        <taxon>Cladocera</taxon>
        <taxon>Anomopoda</taxon>
        <taxon>Daphniidae</taxon>
        <taxon>Daphnia</taxon>
    </lineage>
</organism>
<dbReference type="HOGENOM" id="CLU_1526742_0_0_1"/>
<reference evidence="2 3" key="1">
    <citation type="journal article" date="2011" name="Science">
        <title>The ecoresponsive genome of Daphnia pulex.</title>
        <authorList>
            <person name="Colbourne J.K."/>
            <person name="Pfrender M.E."/>
            <person name="Gilbert D."/>
            <person name="Thomas W.K."/>
            <person name="Tucker A."/>
            <person name="Oakley T.H."/>
            <person name="Tokishita S."/>
            <person name="Aerts A."/>
            <person name="Arnold G.J."/>
            <person name="Basu M.K."/>
            <person name="Bauer D.J."/>
            <person name="Caceres C.E."/>
            <person name="Carmel L."/>
            <person name="Casola C."/>
            <person name="Choi J.H."/>
            <person name="Detter J.C."/>
            <person name="Dong Q."/>
            <person name="Dusheyko S."/>
            <person name="Eads B.D."/>
            <person name="Frohlich T."/>
            <person name="Geiler-Samerotte K.A."/>
            <person name="Gerlach D."/>
            <person name="Hatcher P."/>
            <person name="Jogdeo S."/>
            <person name="Krijgsveld J."/>
            <person name="Kriventseva E.V."/>
            <person name="Kultz D."/>
            <person name="Laforsch C."/>
            <person name="Lindquist E."/>
            <person name="Lopez J."/>
            <person name="Manak J.R."/>
            <person name="Muller J."/>
            <person name="Pangilinan J."/>
            <person name="Patwardhan R.P."/>
            <person name="Pitluck S."/>
            <person name="Pritham E.J."/>
            <person name="Rechtsteiner A."/>
            <person name="Rho M."/>
            <person name="Rogozin I.B."/>
            <person name="Sakarya O."/>
            <person name="Salamov A."/>
            <person name="Schaack S."/>
            <person name="Shapiro H."/>
            <person name="Shiga Y."/>
            <person name="Skalitzky C."/>
            <person name="Smith Z."/>
            <person name="Souvorov A."/>
            <person name="Sung W."/>
            <person name="Tang Z."/>
            <person name="Tsuchiya D."/>
            <person name="Tu H."/>
            <person name="Vos H."/>
            <person name="Wang M."/>
            <person name="Wolf Y.I."/>
            <person name="Yamagata H."/>
            <person name="Yamada T."/>
            <person name="Ye Y."/>
            <person name="Shaw J.R."/>
            <person name="Andrews J."/>
            <person name="Crease T.J."/>
            <person name="Tang H."/>
            <person name="Lucas S.M."/>
            <person name="Robertson H.M."/>
            <person name="Bork P."/>
            <person name="Koonin E.V."/>
            <person name="Zdobnov E.M."/>
            <person name="Grigoriev I.V."/>
            <person name="Lynch M."/>
            <person name="Boore J.L."/>
        </authorList>
    </citation>
    <scope>NUCLEOTIDE SEQUENCE [LARGE SCALE GENOMIC DNA]</scope>
</reference>
<feature type="compositionally biased region" description="Pro residues" evidence="1">
    <location>
        <begin position="121"/>
        <end position="132"/>
    </location>
</feature>
<feature type="compositionally biased region" description="Basic and acidic residues" evidence="1">
    <location>
        <begin position="149"/>
        <end position="160"/>
    </location>
</feature>
<evidence type="ECO:0000256" key="1">
    <source>
        <dbReference type="SAM" id="MobiDB-lite"/>
    </source>
</evidence>
<accession>E9GX85</accession>
<feature type="region of interest" description="Disordered" evidence="1">
    <location>
        <begin position="118"/>
        <end position="160"/>
    </location>
</feature>
<evidence type="ECO:0000313" key="3">
    <source>
        <dbReference type="Proteomes" id="UP000000305"/>
    </source>
</evidence>
<dbReference type="EMBL" id="GL732572">
    <property type="protein sequence ID" value="EFX75826.1"/>
    <property type="molecule type" value="Genomic_DNA"/>
</dbReference>